<name>A0AAV3PBP5_LITER</name>
<keyword evidence="3" id="KW-1185">Reference proteome</keyword>
<dbReference type="AlphaFoldDB" id="A0AAV3PBP5"/>
<comment type="caution">
    <text evidence="2">The sequence shown here is derived from an EMBL/GenBank/DDBJ whole genome shotgun (WGS) entry which is preliminary data.</text>
</comment>
<comment type="similarity">
    <text evidence="1">Belongs to the ARG7 family.</text>
</comment>
<gene>
    <name evidence="2" type="ORF">LIER_43035</name>
</gene>
<protein>
    <submittedName>
        <fullName evidence="2">Uncharacterized protein</fullName>
    </submittedName>
</protein>
<sequence>MISTKKLIKMAKKWQKFATHKKLVSFHRETTNGDRCTTTSLSISSSKACKGHFVVYSADQHRFEIPLFWLNTEIFRVLLEMAEEELGLPNGMPIVLPIDGQVLHYIISVIKRGVTGDVHKALLSTVAISQCSISSLHQEMRHGQILVY</sequence>
<dbReference type="PANTHER" id="PTHR31175">
    <property type="entry name" value="AUXIN-RESPONSIVE FAMILY PROTEIN"/>
    <property type="match status" value="1"/>
</dbReference>
<proteinExistence type="inferred from homology"/>
<organism evidence="2 3">
    <name type="scientific">Lithospermum erythrorhizon</name>
    <name type="common">Purple gromwell</name>
    <name type="synonym">Lithospermum officinale var. erythrorhizon</name>
    <dbReference type="NCBI Taxonomy" id="34254"/>
    <lineage>
        <taxon>Eukaryota</taxon>
        <taxon>Viridiplantae</taxon>
        <taxon>Streptophyta</taxon>
        <taxon>Embryophyta</taxon>
        <taxon>Tracheophyta</taxon>
        <taxon>Spermatophyta</taxon>
        <taxon>Magnoliopsida</taxon>
        <taxon>eudicotyledons</taxon>
        <taxon>Gunneridae</taxon>
        <taxon>Pentapetalae</taxon>
        <taxon>asterids</taxon>
        <taxon>lamiids</taxon>
        <taxon>Boraginales</taxon>
        <taxon>Boraginaceae</taxon>
        <taxon>Boraginoideae</taxon>
        <taxon>Lithospermeae</taxon>
        <taxon>Lithospermum</taxon>
    </lineage>
</organism>
<dbReference type="InterPro" id="IPR003676">
    <property type="entry name" value="SAUR_fam"/>
</dbReference>
<dbReference type="Proteomes" id="UP001454036">
    <property type="component" value="Unassembled WGS sequence"/>
</dbReference>
<dbReference type="Pfam" id="PF02519">
    <property type="entry name" value="Auxin_inducible"/>
    <property type="match status" value="1"/>
</dbReference>
<dbReference type="PANTHER" id="PTHR31175:SF111">
    <property type="entry name" value="AUXIN-RESPONSIVE PROTEIN SAUR68-LIKE"/>
    <property type="match status" value="1"/>
</dbReference>
<accession>A0AAV3PBP5</accession>
<dbReference type="GO" id="GO:0009733">
    <property type="term" value="P:response to auxin"/>
    <property type="evidence" value="ECO:0007669"/>
    <property type="project" value="InterPro"/>
</dbReference>
<evidence type="ECO:0000313" key="3">
    <source>
        <dbReference type="Proteomes" id="UP001454036"/>
    </source>
</evidence>
<dbReference type="EMBL" id="BAABME010032304">
    <property type="protein sequence ID" value="GAA0149034.1"/>
    <property type="molecule type" value="Genomic_DNA"/>
</dbReference>
<evidence type="ECO:0000256" key="1">
    <source>
        <dbReference type="ARBA" id="ARBA00006974"/>
    </source>
</evidence>
<evidence type="ECO:0000313" key="2">
    <source>
        <dbReference type="EMBL" id="GAA0149034.1"/>
    </source>
</evidence>
<reference evidence="2 3" key="1">
    <citation type="submission" date="2024-01" db="EMBL/GenBank/DDBJ databases">
        <title>The complete chloroplast genome sequence of Lithospermum erythrorhizon: insights into the phylogenetic relationship among Boraginaceae species and the maternal lineages of purple gromwells.</title>
        <authorList>
            <person name="Okada T."/>
            <person name="Watanabe K."/>
        </authorList>
    </citation>
    <scope>NUCLEOTIDE SEQUENCE [LARGE SCALE GENOMIC DNA]</scope>
</reference>